<dbReference type="EC" id="2.6.1.-" evidence="4"/>
<dbReference type="GO" id="GO:0030170">
    <property type="term" value="F:pyridoxal phosphate binding"/>
    <property type="evidence" value="ECO:0007669"/>
    <property type="project" value="InterPro"/>
</dbReference>
<dbReference type="GO" id="GO:0008483">
    <property type="term" value="F:transaminase activity"/>
    <property type="evidence" value="ECO:0007669"/>
    <property type="project" value="UniProtKB-KW"/>
</dbReference>
<reference evidence="6" key="1">
    <citation type="submission" date="2020-10" db="EMBL/GenBank/DDBJ databases">
        <authorList>
            <person name="Gilroy R."/>
        </authorList>
    </citation>
    <scope>NUCLEOTIDE SEQUENCE</scope>
    <source>
        <strain evidence="6">10192</strain>
    </source>
</reference>
<comment type="cofactor">
    <cofactor evidence="1 4">
        <name>pyridoxal 5'-phosphate</name>
        <dbReference type="ChEBI" id="CHEBI:597326"/>
    </cofactor>
</comment>
<dbReference type="AlphaFoldDB" id="A0A9D9DQR5"/>
<dbReference type="Proteomes" id="UP000823632">
    <property type="component" value="Unassembled WGS sequence"/>
</dbReference>
<comment type="similarity">
    <text evidence="4">Belongs to the class-I pyridoxal-phosphate-dependent aminotransferase family.</text>
</comment>
<evidence type="ECO:0000256" key="3">
    <source>
        <dbReference type="ARBA" id="ARBA00022679"/>
    </source>
</evidence>
<evidence type="ECO:0000256" key="2">
    <source>
        <dbReference type="ARBA" id="ARBA00022576"/>
    </source>
</evidence>
<evidence type="ECO:0000256" key="1">
    <source>
        <dbReference type="ARBA" id="ARBA00001933"/>
    </source>
</evidence>
<reference evidence="6" key="2">
    <citation type="journal article" date="2021" name="PeerJ">
        <title>Extensive microbial diversity within the chicken gut microbiome revealed by metagenomics and culture.</title>
        <authorList>
            <person name="Gilroy R."/>
            <person name="Ravi A."/>
            <person name="Getino M."/>
            <person name="Pursley I."/>
            <person name="Horton D.L."/>
            <person name="Alikhan N.F."/>
            <person name="Baker D."/>
            <person name="Gharbi K."/>
            <person name="Hall N."/>
            <person name="Watson M."/>
            <person name="Adriaenssens E.M."/>
            <person name="Foster-Nyarko E."/>
            <person name="Jarju S."/>
            <person name="Secka A."/>
            <person name="Antonio M."/>
            <person name="Oren A."/>
            <person name="Chaudhuri R.R."/>
            <person name="La Ragione R."/>
            <person name="Hildebrand F."/>
            <person name="Pallen M.J."/>
        </authorList>
    </citation>
    <scope>NUCLEOTIDE SEQUENCE</scope>
    <source>
        <strain evidence="6">10192</strain>
    </source>
</reference>
<dbReference type="PANTHER" id="PTHR42832">
    <property type="entry name" value="AMINO ACID AMINOTRANSFERASE"/>
    <property type="match status" value="1"/>
</dbReference>
<evidence type="ECO:0000313" key="6">
    <source>
        <dbReference type="EMBL" id="MBO8430801.1"/>
    </source>
</evidence>
<dbReference type="Gene3D" id="3.90.1150.10">
    <property type="entry name" value="Aspartate Aminotransferase, domain 1"/>
    <property type="match status" value="1"/>
</dbReference>
<dbReference type="EMBL" id="JADIND010000113">
    <property type="protein sequence ID" value="MBO8430801.1"/>
    <property type="molecule type" value="Genomic_DNA"/>
</dbReference>
<evidence type="ECO:0000313" key="7">
    <source>
        <dbReference type="Proteomes" id="UP000823632"/>
    </source>
</evidence>
<gene>
    <name evidence="6" type="ORF">IAC76_05385</name>
</gene>
<dbReference type="InterPro" id="IPR015422">
    <property type="entry name" value="PyrdxlP-dep_Trfase_small"/>
</dbReference>
<dbReference type="InterPro" id="IPR004838">
    <property type="entry name" value="NHTrfase_class1_PyrdxlP-BS"/>
</dbReference>
<comment type="caution">
    <text evidence="6">The sequence shown here is derived from an EMBL/GenBank/DDBJ whole genome shotgun (WGS) entry which is preliminary data.</text>
</comment>
<dbReference type="Pfam" id="PF00155">
    <property type="entry name" value="Aminotran_1_2"/>
    <property type="match status" value="1"/>
</dbReference>
<dbReference type="InterPro" id="IPR015421">
    <property type="entry name" value="PyrdxlP-dep_Trfase_major"/>
</dbReference>
<name>A0A9D9DQR5_9BACT</name>
<dbReference type="SUPFAM" id="SSF53383">
    <property type="entry name" value="PLP-dependent transferases"/>
    <property type="match status" value="1"/>
</dbReference>
<organism evidence="6 7">
    <name type="scientific">Candidatus Scatousia excrementipullorum</name>
    <dbReference type="NCBI Taxonomy" id="2840936"/>
    <lineage>
        <taxon>Bacteria</taxon>
        <taxon>Candidatus Scatousia</taxon>
    </lineage>
</organism>
<dbReference type="PANTHER" id="PTHR42832:SF4">
    <property type="entry name" value="BLR3474 PROTEIN"/>
    <property type="match status" value="1"/>
</dbReference>
<evidence type="ECO:0000259" key="5">
    <source>
        <dbReference type="Pfam" id="PF00155"/>
    </source>
</evidence>
<sequence>MITKEKFINKLFNKDVMSLDTYIMFRLKEKTEQLKPELIAKNRAPISLSMGAPTANPPKQLIDKLKAILDEGNGIHAYSVPKGEPYFRKACAERMKNRFGVELNPDTEIFSLIGSKEGIANLIRFMITPKEELKEKDIIMVPDPCYASYLQFIQCSGGYAFPVPLTEENHYMPDMEQVWQNLLNQGFNPDKVKALMINYPNNPLGASATREYVQKVIDFCKKHEILLISDAAYCDLYFADDEKPFSIFELEGAKDIGIEFYSLSKPYAITGWRLGWVCGNSDVIQRFGKGKSTIDNGIFKALQKACAEYINTEDAEKYIEKGNLDYKRKQAIMVKGFKELGWPIDEKTVPHTTFYLWLPIPKRYSSAFDFCADVLEKSGVVLVPGNAFGNHGEGYFRLSYVASDEQLQEVIDRFKADGFYFNK</sequence>
<proteinExistence type="inferred from homology"/>
<dbReference type="PROSITE" id="PS00105">
    <property type="entry name" value="AA_TRANSFER_CLASS_1"/>
    <property type="match status" value="1"/>
</dbReference>
<accession>A0A9D9DQR5</accession>
<dbReference type="Gene3D" id="3.40.640.10">
    <property type="entry name" value="Type I PLP-dependent aspartate aminotransferase-like (Major domain)"/>
    <property type="match status" value="1"/>
</dbReference>
<dbReference type="InterPro" id="IPR015424">
    <property type="entry name" value="PyrdxlP-dep_Trfase"/>
</dbReference>
<feature type="domain" description="Aminotransferase class I/classII large" evidence="5">
    <location>
        <begin position="46"/>
        <end position="414"/>
    </location>
</feature>
<dbReference type="InterPro" id="IPR050881">
    <property type="entry name" value="LL-DAP_aminotransferase"/>
</dbReference>
<evidence type="ECO:0000256" key="4">
    <source>
        <dbReference type="RuleBase" id="RU000481"/>
    </source>
</evidence>
<dbReference type="CDD" id="cd00609">
    <property type="entry name" value="AAT_like"/>
    <property type="match status" value="1"/>
</dbReference>
<keyword evidence="2 4" id="KW-0032">Aminotransferase</keyword>
<protein>
    <recommendedName>
        <fullName evidence="4">Aminotransferase</fullName>
        <ecNumber evidence="4">2.6.1.-</ecNumber>
    </recommendedName>
</protein>
<keyword evidence="3 4" id="KW-0808">Transferase</keyword>
<dbReference type="InterPro" id="IPR004839">
    <property type="entry name" value="Aminotransferase_I/II_large"/>
</dbReference>